<proteinExistence type="predicted"/>
<organism evidence="1 2">
    <name type="scientific">Chromohalobacter japonicus</name>
    <dbReference type="NCBI Taxonomy" id="223900"/>
    <lineage>
        <taxon>Bacteria</taxon>
        <taxon>Pseudomonadati</taxon>
        <taxon>Pseudomonadota</taxon>
        <taxon>Gammaproteobacteria</taxon>
        <taxon>Oceanospirillales</taxon>
        <taxon>Halomonadaceae</taxon>
        <taxon>Chromohalobacter</taxon>
    </lineage>
</organism>
<accession>A0A1Q8TC25</accession>
<evidence type="ECO:0000313" key="1">
    <source>
        <dbReference type="EMBL" id="OLO11215.1"/>
    </source>
</evidence>
<gene>
    <name evidence="1" type="ORF">BTW10_10475</name>
</gene>
<dbReference type="AlphaFoldDB" id="A0A1Q8TC25"/>
<sequence length="166" mass="19047">MLVTVGEGQATNAEGALLEQWPGQQEVHRWQSAWMTENRPWFQVHVKAKGEESAAEHIVLAPPLPEFETWFPSQCSEMEIVVLLLVSPPWLNRSAYWRMDPVRDISCVETFDRKRQKGILYELQGQRRPLLDAPYSLETPVSEDYAIYSTDRPALIGNIGLNPLER</sequence>
<dbReference type="Proteomes" id="UP000186806">
    <property type="component" value="Unassembled WGS sequence"/>
</dbReference>
<evidence type="ECO:0000313" key="2">
    <source>
        <dbReference type="Proteomes" id="UP000186806"/>
    </source>
</evidence>
<dbReference type="STRING" id="223900.GCA_000821045_00094"/>
<protein>
    <submittedName>
        <fullName evidence="1">Uncharacterized protein</fullName>
    </submittedName>
</protein>
<comment type="caution">
    <text evidence="1">The sequence shown here is derived from an EMBL/GenBank/DDBJ whole genome shotgun (WGS) entry which is preliminary data.</text>
</comment>
<dbReference type="EMBL" id="MSDQ01000025">
    <property type="protein sequence ID" value="OLO11215.1"/>
    <property type="molecule type" value="Genomic_DNA"/>
</dbReference>
<keyword evidence="2" id="KW-1185">Reference proteome</keyword>
<reference evidence="1 2" key="1">
    <citation type="submission" date="2016-12" db="EMBL/GenBank/DDBJ databases">
        <title>Draft genome sequences of strains Salinicola socius SMB35, Salinicola sp. MH3R3-1 and Chromohalobacter sp. SMB17 from the Verkhnekamsk potash mining region of Russia.</title>
        <authorList>
            <person name="Mavrodi D.V."/>
            <person name="Olsson B.E."/>
            <person name="Korsakova E.S."/>
            <person name="Pyankova A."/>
            <person name="Mavrodi O.V."/>
            <person name="Plotnikova E.G."/>
        </authorList>
    </citation>
    <scope>NUCLEOTIDE SEQUENCE [LARGE SCALE GENOMIC DNA]</scope>
    <source>
        <strain evidence="1 2">SMB17</strain>
    </source>
</reference>
<name>A0A1Q8TC25_9GAMM</name>